<keyword evidence="1" id="KW-0812">Transmembrane</keyword>
<evidence type="ECO:0000313" key="2">
    <source>
        <dbReference type="EMBL" id="KAG5837892.1"/>
    </source>
</evidence>
<organism evidence="2 3">
    <name type="scientific">Anguilla anguilla</name>
    <name type="common">European freshwater eel</name>
    <name type="synonym">Muraena anguilla</name>
    <dbReference type="NCBI Taxonomy" id="7936"/>
    <lineage>
        <taxon>Eukaryota</taxon>
        <taxon>Metazoa</taxon>
        <taxon>Chordata</taxon>
        <taxon>Craniata</taxon>
        <taxon>Vertebrata</taxon>
        <taxon>Euteleostomi</taxon>
        <taxon>Actinopterygii</taxon>
        <taxon>Neopterygii</taxon>
        <taxon>Teleostei</taxon>
        <taxon>Anguilliformes</taxon>
        <taxon>Anguillidae</taxon>
        <taxon>Anguilla</taxon>
    </lineage>
</organism>
<proteinExistence type="predicted"/>
<feature type="non-terminal residue" evidence="2">
    <location>
        <position position="1"/>
    </location>
</feature>
<dbReference type="EMBL" id="JAFIRN010000012">
    <property type="protein sequence ID" value="KAG5837892.1"/>
    <property type="molecule type" value="Genomic_DNA"/>
</dbReference>
<gene>
    <name evidence="2" type="ORF">ANANG_G00217930</name>
</gene>
<sequence>SPGLPCSFAAAPPSGRLFSVLYASLVLCGLAVMVAAVLTVEVLARRRRSARLELCGPELLQCLCHHTPQVQCPLLHWRRNCIQVFFYFYVCFIIIV</sequence>
<name>A0A9D3LXA1_ANGAN</name>
<keyword evidence="1" id="KW-1133">Transmembrane helix</keyword>
<evidence type="ECO:0000313" key="3">
    <source>
        <dbReference type="Proteomes" id="UP001044222"/>
    </source>
</evidence>
<protein>
    <submittedName>
        <fullName evidence="2">Uncharacterized protein</fullName>
    </submittedName>
</protein>
<comment type="caution">
    <text evidence="2">The sequence shown here is derived from an EMBL/GenBank/DDBJ whole genome shotgun (WGS) entry which is preliminary data.</text>
</comment>
<keyword evidence="1" id="KW-0472">Membrane</keyword>
<accession>A0A9D3LXA1</accession>
<dbReference type="AlphaFoldDB" id="A0A9D3LXA1"/>
<feature type="transmembrane region" description="Helical" evidence="1">
    <location>
        <begin position="20"/>
        <end position="44"/>
    </location>
</feature>
<dbReference type="Proteomes" id="UP001044222">
    <property type="component" value="Chromosome 12"/>
</dbReference>
<evidence type="ECO:0000256" key="1">
    <source>
        <dbReference type="SAM" id="Phobius"/>
    </source>
</evidence>
<keyword evidence="3" id="KW-1185">Reference proteome</keyword>
<reference evidence="2" key="1">
    <citation type="submission" date="2021-01" db="EMBL/GenBank/DDBJ databases">
        <title>A chromosome-scale assembly of European eel, Anguilla anguilla.</title>
        <authorList>
            <person name="Henkel C."/>
            <person name="Jong-Raadsen S.A."/>
            <person name="Dufour S."/>
            <person name="Weltzien F.-A."/>
            <person name="Palstra A.P."/>
            <person name="Pelster B."/>
            <person name="Spaink H.P."/>
            <person name="Van Den Thillart G.E."/>
            <person name="Jansen H."/>
            <person name="Zahm M."/>
            <person name="Klopp C."/>
            <person name="Cedric C."/>
            <person name="Louis A."/>
            <person name="Berthelot C."/>
            <person name="Parey E."/>
            <person name="Roest Crollius H."/>
            <person name="Montfort J."/>
            <person name="Robinson-Rechavi M."/>
            <person name="Bucao C."/>
            <person name="Bouchez O."/>
            <person name="Gislard M."/>
            <person name="Lluch J."/>
            <person name="Milhes M."/>
            <person name="Lampietro C."/>
            <person name="Lopez Roques C."/>
            <person name="Donnadieu C."/>
            <person name="Braasch I."/>
            <person name="Desvignes T."/>
            <person name="Postlethwait J."/>
            <person name="Bobe J."/>
            <person name="Guiguen Y."/>
            <person name="Dirks R."/>
        </authorList>
    </citation>
    <scope>NUCLEOTIDE SEQUENCE</scope>
    <source>
        <strain evidence="2">Tag_6206</strain>
        <tissue evidence="2">Liver</tissue>
    </source>
</reference>